<evidence type="ECO:0008006" key="3">
    <source>
        <dbReference type="Google" id="ProtNLM"/>
    </source>
</evidence>
<keyword evidence="2" id="KW-1185">Reference proteome</keyword>
<dbReference type="EMBL" id="JARACI010001203">
    <property type="protein sequence ID" value="MDD9208252.1"/>
    <property type="molecule type" value="Genomic_DNA"/>
</dbReference>
<evidence type="ECO:0000313" key="1">
    <source>
        <dbReference type="EMBL" id="MDD9208252.1"/>
    </source>
</evidence>
<name>A0ABT5U1P1_9MICO</name>
<organism evidence="1 2">
    <name type="scientific">Georgenia halotolerans</name>
    <dbReference type="NCBI Taxonomy" id="3028317"/>
    <lineage>
        <taxon>Bacteria</taxon>
        <taxon>Bacillati</taxon>
        <taxon>Actinomycetota</taxon>
        <taxon>Actinomycetes</taxon>
        <taxon>Micrococcales</taxon>
        <taxon>Bogoriellaceae</taxon>
        <taxon>Georgenia</taxon>
    </lineage>
</organism>
<sequence>MPRSRRSGKRPYGAEHVPLDPERITAVTRTETGPDGLRSTVRQVRGSAKSYICPGCQQPIAPGTAHLVAWSEDHLLGADAALADRRHWHSACWRSRGRRGPQ</sequence>
<reference evidence="1" key="1">
    <citation type="submission" date="2023-02" db="EMBL/GenBank/DDBJ databases">
        <title>Georgenia sp.10Sc9-8, isolated from a soil sample collected from the Taklamakan desert.</title>
        <authorList>
            <person name="Liu S."/>
        </authorList>
    </citation>
    <scope>NUCLEOTIDE SEQUENCE</scope>
    <source>
        <strain evidence="1">10Sc9-8</strain>
    </source>
</reference>
<dbReference type="Proteomes" id="UP001165561">
    <property type="component" value="Unassembled WGS sequence"/>
</dbReference>
<protein>
    <recommendedName>
        <fullName evidence="3">ATP/GTP-binding protein</fullName>
    </recommendedName>
</protein>
<gene>
    <name evidence="1" type="ORF">PU560_17550</name>
</gene>
<proteinExistence type="predicted"/>
<evidence type="ECO:0000313" key="2">
    <source>
        <dbReference type="Proteomes" id="UP001165561"/>
    </source>
</evidence>
<accession>A0ABT5U1P1</accession>
<comment type="caution">
    <text evidence="1">The sequence shown here is derived from an EMBL/GenBank/DDBJ whole genome shotgun (WGS) entry which is preliminary data.</text>
</comment>